<evidence type="ECO:0000259" key="2">
    <source>
        <dbReference type="Pfam" id="PF00248"/>
    </source>
</evidence>
<dbReference type="InterPro" id="IPR023210">
    <property type="entry name" value="NADP_OxRdtase_dom"/>
</dbReference>
<dbReference type="CDD" id="cd19102">
    <property type="entry name" value="AKR_unchar"/>
    <property type="match status" value="1"/>
</dbReference>
<dbReference type="Gene3D" id="3.20.20.100">
    <property type="entry name" value="NADP-dependent oxidoreductase domain"/>
    <property type="match status" value="1"/>
</dbReference>
<dbReference type="PANTHER" id="PTHR43364">
    <property type="entry name" value="NADH-SPECIFIC METHYLGLYOXAL REDUCTASE-RELATED"/>
    <property type="match status" value="1"/>
</dbReference>
<dbReference type="InterPro" id="IPR050523">
    <property type="entry name" value="AKR_Detox_Biosynth"/>
</dbReference>
<accession>A0A6J4HAJ7</accession>
<dbReference type="Pfam" id="PF00248">
    <property type="entry name" value="Aldo_ket_red"/>
    <property type="match status" value="1"/>
</dbReference>
<dbReference type="InterPro" id="IPR036812">
    <property type="entry name" value="NAD(P)_OxRdtase_dom_sf"/>
</dbReference>
<organism evidence="3">
    <name type="scientific">uncultured Acidimicrobiales bacterium</name>
    <dbReference type="NCBI Taxonomy" id="310071"/>
    <lineage>
        <taxon>Bacteria</taxon>
        <taxon>Bacillati</taxon>
        <taxon>Actinomycetota</taxon>
        <taxon>Acidimicrobiia</taxon>
        <taxon>Acidimicrobiales</taxon>
        <taxon>environmental samples</taxon>
    </lineage>
</organism>
<evidence type="ECO:0000313" key="3">
    <source>
        <dbReference type="EMBL" id="CAA9219693.1"/>
    </source>
</evidence>
<dbReference type="EMBL" id="CADCSZ010000035">
    <property type="protein sequence ID" value="CAA9219693.1"/>
    <property type="molecule type" value="Genomic_DNA"/>
</dbReference>
<reference evidence="3" key="1">
    <citation type="submission" date="2020-02" db="EMBL/GenBank/DDBJ databases">
        <authorList>
            <person name="Meier V. D."/>
        </authorList>
    </citation>
    <scope>NUCLEOTIDE SEQUENCE</scope>
    <source>
        <strain evidence="3">AVDCRST_MAG76</strain>
    </source>
</reference>
<keyword evidence="1" id="KW-0560">Oxidoreductase</keyword>
<feature type="domain" description="NADP-dependent oxidoreductase" evidence="2">
    <location>
        <begin position="28"/>
        <end position="329"/>
    </location>
</feature>
<gene>
    <name evidence="3" type="ORF">AVDCRST_MAG76-549</name>
</gene>
<sequence>MSELQAERSDDFEVPRQRLGHTTLEISRIGFGAWAIGGGEWQGGWGPQDDAESVAAIHHAVELGINWIDTAPAYGLGRAEEVVGRALRELPEADRPLVFTKCGLVWEPGARTVSNVLSPSSIRAECDASLGRLGVERIDLLQIHWPSQDGTPLEESWATMAELVDEGKVGWIGVSNFDVDLLERCQAVRPVDTNQPELNLLNRQPAAEIIPWCASHGTGVLVYSPMRSGLLTGRFSAERVQSLPDDDWRRHHEDFQEPQLSRNLAFVDRLAEVADRVGCSLPELAVAWTLAWPGVTAAIVGARAAAQCDGWIRGAAVALADKDFDDIATAIVETGAGDGPSRPSGSRIG</sequence>
<dbReference type="SUPFAM" id="SSF51430">
    <property type="entry name" value="NAD(P)-linked oxidoreductase"/>
    <property type="match status" value="1"/>
</dbReference>
<dbReference type="AlphaFoldDB" id="A0A6J4HAJ7"/>
<proteinExistence type="predicted"/>
<dbReference type="PANTHER" id="PTHR43364:SF4">
    <property type="entry name" value="NAD(P)-LINKED OXIDOREDUCTASE SUPERFAMILY PROTEIN"/>
    <property type="match status" value="1"/>
</dbReference>
<protein>
    <submittedName>
        <fullName evidence="3">Aldo/keto reductase</fullName>
    </submittedName>
</protein>
<evidence type="ECO:0000256" key="1">
    <source>
        <dbReference type="ARBA" id="ARBA00023002"/>
    </source>
</evidence>
<dbReference type="GO" id="GO:0005829">
    <property type="term" value="C:cytosol"/>
    <property type="evidence" value="ECO:0007669"/>
    <property type="project" value="TreeGrafter"/>
</dbReference>
<dbReference type="GO" id="GO:0016491">
    <property type="term" value="F:oxidoreductase activity"/>
    <property type="evidence" value="ECO:0007669"/>
    <property type="project" value="UniProtKB-KW"/>
</dbReference>
<name>A0A6J4HAJ7_9ACTN</name>